<evidence type="ECO:0000313" key="3">
    <source>
        <dbReference type="EMBL" id="SKB06763.1"/>
    </source>
</evidence>
<dbReference type="GO" id="GO:0016020">
    <property type="term" value="C:membrane"/>
    <property type="evidence" value="ECO:0007669"/>
    <property type="project" value="InterPro"/>
</dbReference>
<protein>
    <submittedName>
        <fullName evidence="3">Two-component signal transduction system YycFG, regulatory protein YycI</fullName>
    </submittedName>
</protein>
<keyword evidence="1" id="KW-1133">Transmembrane helix</keyword>
<dbReference type="Gene3D" id="2.40.128.690">
    <property type="entry name" value="YycH protein, domain 3-like"/>
    <property type="match status" value="1"/>
</dbReference>
<gene>
    <name evidence="3" type="ORF">SAMN04244570_0235</name>
</gene>
<organism evidence="3 4">
    <name type="scientific">Sporosarcina newyorkensis</name>
    <dbReference type="NCBI Taxonomy" id="759851"/>
    <lineage>
        <taxon>Bacteria</taxon>
        <taxon>Bacillati</taxon>
        <taxon>Bacillota</taxon>
        <taxon>Bacilli</taxon>
        <taxon>Bacillales</taxon>
        <taxon>Caryophanaceae</taxon>
        <taxon>Sporosarcina</taxon>
    </lineage>
</organism>
<accession>A0A1T4YYP6</accession>
<proteinExistence type="predicted"/>
<evidence type="ECO:0000313" key="4">
    <source>
        <dbReference type="Proteomes" id="UP000190042"/>
    </source>
</evidence>
<evidence type="ECO:0000259" key="2">
    <source>
        <dbReference type="Pfam" id="PF09648"/>
    </source>
</evidence>
<feature type="domain" description="Regulatory protein YycH-like" evidence="2">
    <location>
        <begin position="40"/>
        <end position="253"/>
    </location>
</feature>
<sequence length="270" mass="31337">MDWNRTKTIFIIVFSILNIFLYSLYVNRQMDVGDMQVIGKTSLEETLQLENITYSPIPFTKKEVSYLSAHMATFTEEDLKQLNNQSFVLIDKTRLLSHLKKTVKARDGDGNYEFDDFLAKYILKGDSYALWDVDEEEQRAVFFQRVKSETIFYSPNAMLVVHWDDEGNITHYEQRMLEDFVSFNHKKELLSQDAAVGSLVTRGYLKPDSTVVQVKSGYSILVQLTETQVFAPTWNIQVKLKDGTIENYFINAIEGKVIEFQTDLLEEQTE</sequence>
<dbReference type="EMBL" id="FUYJ01000011">
    <property type="protein sequence ID" value="SKB06763.1"/>
    <property type="molecule type" value="Genomic_DNA"/>
</dbReference>
<dbReference type="Proteomes" id="UP000190042">
    <property type="component" value="Unassembled WGS sequence"/>
</dbReference>
<keyword evidence="4" id="KW-1185">Reference proteome</keyword>
<dbReference type="RefSeq" id="WP_078818754.1">
    <property type="nucleotide sequence ID" value="NZ_FUYJ01000011.1"/>
</dbReference>
<evidence type="ECO:0000256" key="1">
    <source>
        <dbReference type="SAM" id="Phobius"/>
    </source>
</evidence>
<feature type="transmembrane region" description="Helical" evidence="1">
    <location>
        <begin position="6"/>
        <end position="26"/>
    </location>
</feature>
<keyword evidence="1" id="KW-0472">Membrane</keyword>
<keyword evidence="1" id="KW-0812">Transmembrane</keyword>
<dbReference type="AlphaFoldDB" id="A0A1T4YYP6"/>
<dbReference type="Pfam" id="PF09648">
    <property type="entry name" value="YycI"/>
    <property type="match status" value="1"/>
</dbReference>
<name>A0A1T4YYP6_9BACL</name>
<reference evidence="4" key="1">
    <citation type="submission" date="2017-02" db="EMBL/GenBank/DDBJ databases">
        <authorList>
            <person name="Varghese N."/>
            <person name="Submissions S."/>
        </authorList>
    </citation>
    <scope>NUCLEOTIDE SEQUENCE [LARGE SCALE GENOMIC DNA]</scope>
    <source>
        <strain evidence="4">DSM 23966</strain>
    </source>
</reference>
<dbReference type="InterPro" id="IPR018604">
    <property type="entry name" value="YycI-like"/>
</dbReference>